<gene>
    <name evidence="1" type="ORF">ONZ43_g7640</name>
</gene>
<dbReference type="EMBL" id="JAPESX010003466">
    <property type="protein sequence ID" value="KAJ8104897.1"/>
    <property type="molecule type" value="Genomic_DNA"/>
</dbReference>
<name>A0ACC2HPC1_9PEZI</name>
<reference evidence="1" key="1">
    <citation type="submission" date="2022-11" db="EMBL/GenBank/DDBJ databases">
        <title>Genome Sequence of Nemania bipapillata.</title>
        <authorList>
            <person name="Buettner E."/>
        </authorList>
    </citation>
    <scope>NUCLEOTIDE SEQUENCE</scope>
    <source>
        <strain evidence="1">CP14</strain>
    </source>
</reference>
<evidence type="ECO:0000313" key="1">
    <source>
        <dbReference type="EMBL" id="KAJ8104897.1"/>
    </source>
</evidence>
<protein>
    <submittedName>
        <fullName evidence="1">Uncharacterized protein</fullName>
    </submittedName>
</protein>
<comment type="caution">
    <text evidence="1">The sequence shown here is derived from an EMBL/GenBank/DDBJ whole genome shotgun (WGS) entry which is preliminary data.</text>
</comment>
<evidence type="ECO:0000313" key="2">
    <source>
        <dbReference type="Proteomes" id="UP001153334"/>
    </source>
</evidence>
<sequence>MFLLKTFALGAPKSDVETSISLLDRTVHALRTCVVDDVHLGTRFGDLLESLTTRLRDRFKFAPTTVEGKNPPPNGDANKAGGPNGHNVLVGMDNGFSSHSVKFRDGLTVPERTSTPSGNISATPFDMSSSSFPFPVGSAAMFGAVNQSSTSGVLDPTSLSDHIFEPGTEWTDEMWYLPPGAGLFQNVGENSNVTMTDQGVNVGGVDLLEFMAMDPPSFSNLDTTGY</sequence>
<proteinExistence type="predicted"/>
<accession>A0ACC2HPC1</accession>
<organism evidence="1 2">
    <name type="scientific">Nemania bipapillata</name>
    <dbReference type="NCBI Taxonomy" id="110536"/>
    <lineage>
        <taxon>Eukaryota</taxon>
        <taxon>Fungi</taxon>
        <taxon>Dikarya</taxon>
        <taxon>Ascomycota</taxon>
        <taxon>Pezizomycotina</taxon>
        <taxon>Sordariomycetes</taxon>
        <taxon>Xylariomycetidae</taxon>
        <taxon>Xylariales</taxon>
        <taxon>Xylariaceae</taxon>
        <taxon>Nemania</taxon>
    </lineage>
</organism>
<dbReference type="Proteomes" id="UP001153334">
    <property type="component" value="Unassembled WGS sequence"/>
</dbReference>
<keyword evidence="2" id="KW-1185">Reference proteome</keyword>